<reference evidence="12" key="4">
    <citation type="submission" date="2016-01" db="EMBL/GenBank/DDBJ databases">
        <authorList>
            <person name="Mitreva M."/>
            <person name="Pepin K.H."/>
            <person name="Mihindukulasuriya K.A."/>
            <person name="Fulton R."/>
            <person name="Fronick C."/>
            <person name="O'Laughlin M."/>
            <person name="Miner T."/>
            <person name="Herter B."/>
            <person name="Rosa B.A."/>
            <person name="Cordes M."/>
            <person name="Tomlinson C."/>
            <person name="Wollam A."/>
            <person name="Palsikar V.B."/>
            <person name="Mardis E.R."/>
            <person name="Wilson R.K."/>
        </authorList>
    </citation>
    <scope>NUCLEOTIDE SEQUENCE [LARGE SCALE GENOMIC DNA]</scope>
    <source>
        <strain evidence="12">GED7749B</strain>
    </source>
</reference>
<evidence type="ECO:0000256" key="7">
    <source>
        <dbReference type="PROSITE-ProRule" id="PRU01250"/>
    </source>
</evidence>
<keyword evidence="3 6" id="KW-0862">Zinc</keyword>
<feature type="binding site" evidence="6 7">
    <location>
        <position position="13"/>
    </location>
    <ligand>
        <name>Zn(2+)</name>
        <dbReference type="ChEBI" id="CHEBI:29105"/>
    </ligand>
</feature>
<evidence type="ECO:0000256" key="5">
    <source>
        <dbReference type="ARBA" id="ARBA00023186"/>
    </source>
</evidence>
<dbReference type="SMART" id="SM01086">
    <property type="entry name" value="ClpB_D2-small"/>
    <property type="match status" value="1"/>
</dbReference>
<reference evidence="11" key="2">
    <citation type="submission" date="2015-01" db="EMBL/GenBank/DDBJ databases">
        <title>Comparative genome analysis of Bacillus coagulans HM-08, Clostridium butyricum HM-68, Bacillus subtilis HM-66 and Bacillus paralicheniformis BL-09.</title>
        <authorList>
            <person name="Zhang H."/>
        </authorList>
    </citation>
    <scope>NUCLEOTIDE SEQUENCE [LARGE SCALE GENOMIC DNA]</scope>
    <source>
        <strain evidence="11">HM-08</strain>
    </source>
</reference>
<dbReference type="RefSeq" id="WP_014097835.1">
    <property type="nucleotide sequence ID" value="NZ_CP010525.1"/>
</dbReference>
<keyword evidence="2 6" id="KW-0547">Nucleotide-binding</keyword>
<dbReference type="InterPro" id="IPR046425">
    <property type="entry name" value="ClpX_bact"/>
</dbReference>
<dbReference type="GO" id="GO:0008233">
    <property type="term" value="F:peptidase activity"/>
    <property type="evidence" value="ECO:0007669"/>
    <property type="project" value="UniProtKB-KW"/>
</dbReference>
<dbReference type="InterPro" id="IPR050052">
    <property type="entry name" value="ATP-dep_Clp_protease_ClpX"/>
</dbReference>
<accession>A0A0C5C6R8</accession>
<feature type="binding site" evidence="6">
    <location>
        <begin position="117"/>
        <end position="124"/>
    </location>
    <ligand>
        <name>ATP</name>
        <dbReference type="ChEBI" id="CHEBI:30616"/>
    </ligand>
</feature>
<dbReference type="GO" id="GO:0046983">
    <property type="term" value="F:protein dimerization activity"/>
    <property type="evidence" value="ECO:0007669"/>
    <property type="project" value="UniProtKB-UniRule"/>
</dbReference>
<dbReference type="PANTHER" id="PTHR48102:SF7">
    <property type="entry name" value="ATP-DEPENDENT CLP PROTEASE ATP-BINDING SUBUNIT CLPX-LIKE, MITOCHONDRIAL"/>
    <property type="match status" value="1"/>
</dbReference>
<dbReference type="SMART" id="SM00382">
    <property type="entry name" value="AAA"/>
    <property type="match status" value="1"/>
</dbReference>
<keyword evidence="10" id="KW-0378">Hydrolase</keyword>
<dbReference type="GeneID" id="93259333"/>
<dbReference type="Proteomes" id="UP000032024">
    <property type="component" value="Chromosome"/>
</dbReference>
<dbReference type="PANTHER" id="PTHR48102">
    <property type="entry name" value="ATP-DEPENDENT CLP PROTEASE ATP-BINDING SUBUNIT CLPX-LIKE, MITOCHONDRIAL-RELATED"/>
    <property type="match status" value="1"/>
</dbReference>
<dbReference type="GO" id="GO:0051301">
    <property type="term" value="P:cell division"/>
    <property type="evidence" value="ECO:0007669"/>
    <property type="project" value="TreeGrafter"/>
</dbReference>
<proteinExistence type="inferred from homology"/>
<sequence length="422" mass="47025">MFKFSDEKQQLKCSFCGKSQDQVRKLVAGPGVYICDECIELCTEIVEEEFGTEEEVEFKDIPKPHEIREILAEYVIGQEQAKKSLAVAVYNHYKRINSNSKIDEVELAKSNICLIGPTGSGKTLLAQTLARILNVPFAIADATSLTEAGYVGEDVENILLKLIQAADYDVEKAEKGIIYIDEIDKIARKSENPSITRDVSGEGVQQALLKILEGTVASVPPQGGRKHPHQEFIQIDTTNILFICGGAFDGIDQIIKRRLGKKVIGFGTDLKNDELDEQSLLKHVLPEDLLSFGLIPEFIGRLPVIATLEQLDEEALIKILTEPKNALVKQYKKMLELDHVELEFEQDALKEIAKKAIERKTGARGLRSIIEGIMLDVMFDLPSREDIEKCIVTKESVLDKEFPRLVLKDGTVIEGSDQTKSA</sequence>
<dbReference type="GO" id="GO:0016887">
    <property type="term" value="F:ATP hydrolysis activity"/>
    <property type="evidence" value="ECO:0007669"/>
    <property type="project" value="InterPro"/>
</dbReference>
<dbReference type="NCBIfam" id="NF003745">
    <property type="entry name" value="PRK05342.1"/>
    <property type="match status" value="1"/>
</dbReference>
<reference evidence="10" key="3">
    <citation type="submission" date="2016-01" db="EMBL/GenBank/DDBJ databases">
        <authorList>
            <person name="Oliw E.H."/>
        </authorList>
    </citation>
    <scope>NUCLEOTIDE SEQUENCE [LARGE SCALE GENOMIC DNA]</scope>
    <source>
        <strain evidence="10">GED7749B</strain>
    </source>
</reference>
<keyword evidence="1 6" id="KW-0479">Metal-binding</keyword>
<reference evidence="9" key="1">
    <citation type="submission" date="2015-01" db="EMBL/GenBank/DDBJ databases">
        <title>Comparative genome analysis of Bacillus coagulans HM-08, Clostridium butyricum HM-68, Bacillus subtilis HM-66 and Bacillus licheniformis BL-09.</title>
        <authorList>
            <person name="Zhang H."/>
        </authorList>
    </citation>
    <scope>NUCLEOTIDE SEQUENCE [LARGE SCALE GENOMIC DNA]</scope>
    <source>
        <strain evidence="9">HM-08</strain>
    </source>
</reference>
<dbReference type="InterPro" id="IPR019489">
    <property type="entry name" value="Clp_ATPase_C"/>
</dbReference>
<dbReference type="EMBL" id="CP010525">
    <property type="protein sequence ID" value="AJO22379.1"/>
    <property type="molecule type" value="Genomic_DNA"/>
</dbReference>
<dbReference type="STRING" id="1398.AB434_3684"/>
<dbReference type="SMART" id="SM00994">
    <property type="entry name" value="zf-C4_ClpX"/>
    <property type="match status" value="1"/>
</dbReference>
<evidence type="ECO:0000313" key="9">
    <source>
        <dbReference type="EMBL" id="AJO22379.1"/>
    </source>
</evidence>
<comment type="subunit">
    <text evidence="6">Component of the ClpX-ClpP complex. Forms a hexameric ring that, in the presence of ATP, binds to fourteen ClpP subunits assembled into a disk-like structure with a central cavity, resembling the structure of eukaryotic proteasomes.</text>
</comment>
<feature type="domain" description="ClpX-type ZB" evidence="8">
    <location>
        <begin position="1"/>
        <end position="54"/>
    </location>
</feature>
<dbReference type="AlphaFoldDB" id="A0A0C5C6R8"/>
<organism evidence="10 12">
    <name type="scientific">Heyndrickxia coagulans</name>
    <name type="common">Weizmannia coagulans</name>
    <dbReference type="NCBI Taxonomy" id="1398"/>
    <lineage>
        <taxon>Bacteria</taxon>
        <taxon>Bacillati</taxon>
        <taxon>Bacillota</taxon>
        <taxon>Bacilli</taxon>
        <taxon>Bacillales</taxon>
        <taxon>Bacillaceae</taxon>
        <taxon>Heyndrickxia</taxon>
    </lineage>
</organism>
<keyword evidence="11" id="KW-1185">Reference proteome</keyword>
<dbReference type="InterPro" id="IPR059188">
    <property type="entry name" value="Znf_CLPX-like"/>
</dbReference>
<dbReference type="EMBL" id="LRPN01000032">
    <property type="protein sequence ID" value="KWZ84156.1"/>
    <property type="molecule type" value="Genomic_DNA"/>
</dbReference>
<dbReference type="GO" id="GO:0140662">
    <property type="term" value="F:ATP-dependent protein folding chaperone"/>
    <property type="evidence" value="ECO:0007669"/>
    <property type="project" value="InterPro"/>
</dbReference>
<evidence type="ECO:0000256" key="4">
    <source>
        <dbReference type="ARBA" id="ARBA00022840"/>
    </source>
</evidence>
<dbReference type="FunFam" id="1.10.8.60:FF:000002">
    <property type="entry name" value="ATP-dependent Clp protease ATP-binding subunit ClpX"/>
    <property type="match status" value="1"/>
</dbReference>
<dbReference type="Pfam" id="PF07724">
    <property type="entry name" value="AAA_2"/>
    <property type="match status" value="1"/>
</dbReference>
<keyword evidence="10" id="KW-0645">Protease</keyword>
<dbReference type="PROSITE" id="PS51902">
    <property type="entry name" value="CLPX_ZB"/>
    <property type="match status" value="1"/>
</dbReference>
<dbReference type="CDD" id="cd19497">
    <property type="entry name" value="RecA-like_ClpX"/>
    <property type="match status" value="1"/>
</dbReference>
<dbReference type="GO" id="GO:0005524">
    <property type="term" value="F:ATP binding"/>
    <property type="evidence" value="ECO:0007669"/>
    <property type="project" value="UniProtKB-UniRule"/>
</dbReference>
<evidence type="ECO:0000256" key="1">
    <source>
        <dbReference type="ARBA" id="ARBA00022723"/>
    </source>
</evidence>
<dbReference type="GO" id="GO:0051082">
    <property type="term" value="F:unfolded protein binding"/>
    <property type="evidence" value="ECO:0007669"/>
    <property type="project" value="UniProtKB-UniRule"/>
</dbReference>
<gene>
    <name evidence="6" type="primary">clpX</name>
    <name evidence="10" type="ORF">HMPREF3213_00945</name>
    <name evidence="9" type="ORF">SB48_HM08orf02494</name>
</gene>
<dbReference type="Pfam" id="PF10431">
    <property type="entry name" value="ClpB_D2-small"/>
    <property type="match status" value="1"/>
</dbReference>
<dbReference type="GO" id="GO:0009376">
    <property type="term" value="C:HslUV protease complex"/>
    <property type="evidence" value="ECO:0007669"/>
    <property type="project" value="TreeGrafter"/>
</dbReference>
<dbReference type="SUPFAM" id="SSF52540">
    <property type="entry name" value="P-loop containing nucleoside triphosphate hydrolases"/>
    <property type="match status" value="1"/>
</dbReference>
<dbReference type="GO" id="GO:0051603">
    <property type="term" value="P:proteolysis involved in protein catabolic process"/>
    <property type="evidence" value="ECO:0007669"/>
    <property type="project" value="TreeGrafter"/>
</dbReference>
<dbReference type="Gene3D" id="3.40.50.300">
    <property type="entry name" value="P-loop containing nucleotide triphosphate hydrolases"/>
    <property type="match status" value="1"/>
</dbReference>
<keyword evidence="4 6" id="KW-0067">ATP-binding</keyword>
<dbReference type="Pfam" id="PF06689">
    <property type="entry name" value="zf-C4_ClpX"/>
    <property type="match status" value="1"/>
</dbReference>
<evidence type="ECO:0000313" key="11">
    <source>
        <dbReference type="Proteomes" id="UP000032024"/>
    </source>
</evidence>
<comment type="function">
    <text evidence="6">ATP-dependent specificity component of the Clp protease. It directs the protease to specific substrates. Can perform chaperone functions in the absence of ClpP.</text>
</comment>
<name>A0A0C5C6R8_HEYCO</name>
<dbReference type="Gene3D" id="6.20.220.10">
    <property type="entry name" value="ClpX chaperone, C4-type zinc finger domain"/>
    <property type="match status" value="1"/>
</dbReference>
<dbReference type="Proteomes" id="UP000070376">
    <property type="component" value="Unassembled WGS sequence"/>
</dbReference>
<dbReference type="NCBIfam" id="TIGR00382">
    <property type="entry name" value="clpX"/>
    <property type="match status" value="1"/>
</dbReference>
<evidence type="ECO:0000256" key="2">
    <source>
        <dbReference type="ARBA" id="ARBA00022741"/>
    </source>
</evidence>
<dbReference type="Gene3D" id="1.10.8.60">
    <property type="match status" value="1"/>
</dbReference>
<dbReference type="InterPro" id="IPR004487">
    <property type="entry name" value="Clp_protease_ATP-bd_su_ClpX"/>
</dbReference>
<keyword evidence="5 6" id="KW-0143">Chaperone</keyword>
<dbReference type="GO" id="GO:0008270">
    <property type="term" value="F:zinc ion binding"/>
    <property type="evidence" value="ECO:0007669"/>
    <property type="project" value="UniProtKB-UniRule"/>
</dbReference>
<evidence type="ECO:0000313" key="12">
    <source>
        <dbReference type="Proteomes" id="UP000070376"/>
    </source>
</evidence>
<feature type="binding site" evidence="6 7">
    <location>
        <position position="16"/>
    </location>
    <ligand>
        <name>Zn(2+)</name>
        <dbReference type="ChEBI" id="CHEBI:29105"/>
    </ligand>
</feature>
<dbReference type="PATRIC" id="fig|1398.18.peg.1596"/>
<evidence type="ECO:0000256" key="3">
    <source>
        <dbReference type="ARBA" id="ARBA00022833"/>
    </source>
</evidence>
<dbReference type="InterPro" id="IPR027417">
    <property type="entry name" value="P-loop_NTPase"/>
</dbReference>
<dbReference type="InterPro" id="IPR010603">
    <property type="entry name" value="Znf_CppX_C4"/>
</dbReference>
<dbReference type="SUPFAM" id="SSF57716">
    <property type="entry name" value="Glucocorticoid receptor-like (DNA-binding domain)"/>
    <property type="match status" value="1"/>
</dbReference>
<evidence type="ECO:0000256" key="6">
    <source>
        <dbReference type="HAMAP-Rule" id="MF_00175"/>
    </source>
</evidence>
<dbReference type="HAMAP" id="MF_00175">
    <property type="entry name" value="ClpX"/>
    <property type="match status" value="1"/>
</dbReference>
<feature type="binding site" evidence="6 7">
    <location>
        <position position="35"/>
    </location>
    <ligand>
        <name>Zn(2+)</name>
        <dbReference type="ChEBI" id="CHEBI:29105"/>
    </ligand>
</feature>
<feature type="binding site" evidence="6 7">
    <location>
        <position position="38"/>
    </location>
    <ligand>
        <name>Zn(2+)</name>
        <dbReference type="ChEBI" id="CHEBI:29105"/>
    </ligand>
</feature>
<protein>
    <recommendedName>
        <fullName evidence="6">ATP-dependent Clp protease ATP-binding subunit ClpX</fullName>
    </recommendedName>
</protein>
<dbReference type="InterPro" id="IPR038366">
    <property type="entry name" value="Znf_CppX_C4_sf"/>
</dbReference>
<dbReference type="InterPro" id="IPR003959">
    <property type="entry name" value="ATPase_AAA_core"/>
</dbReference>
<dbReference type="InterPro" id="IPR003593">
    <property type="entry name" value="AAA+_ATPase"/>
</dbReference>
<evidence type="ECO:0000313" key="10">
    <source>
        <dbReference type="EMBL" id="KWZ84156.1"/>
    </source>
</evidence>
<dbReference type="FunFam" id="3.40.50.300:FF:000005">
    <property type="entry name" value="ATP-dependent Clp protease ATP-binding subunit ClpX"/>
    <property type="match status" value="1"/>
</dbReference>
<comment type="similarity">
    <text evidence="6 7">Belongs to the ClpX chaperone family.</text>
</comment>
<evidence type="ECO:0000259" key="8">
    <source>
        <dbReference type="PROSITE" id="PS51902"/>
    </source>
</evidence>